<feature type="compositionally biased region" description="Polar residues" evidence="9">
    <location>
        <begin position="266"/>
        <end position="276"/>
    </location>
</feature>
<dbReference type="SUPFAM" id="SSF56235">
    <property type="entry name" value="N-terminal nucleophile aminohydrolases (Ntn hydrolases)"/>
    <property type="match status" value="1"/>
</dbReference>
<keyword evidence="6" id="KW-0865">Zymogen</keyword>
<keyword evidence="8" id="KW-0479">Metal-binding</keyword>
<feature type="region of interest" description="Disordered" evidence="9">
    <location>
        <begin position="256"/>
        <end position="276"/>
    </location>
</feature>
<evidence type="ECO:0000256" key="2">
    <source>
        <dbReference type="ARBA" id="ARBA00006586"/>
    </source>
</evidence>
<dbReference type="InterPro" id="IPR029055">
    <property type="entry name" value="Ntn_hydrolases_N"/>
</dbReference>
<keyword evidence="10" id="KW-0472">Membrane</keyword>
<organism evidence="11">
    <name type="scientific">Halopseudomonas xinjiangensis</name>
    <dbReference type="NCBI Taxonomy" id="487184"/>
    <lineage>
        <taxon>Bacteria</taxon>
        <taxon>Pseudomonadati</taxon>
        <taxon>Pseudomonadota</taxon>
        <taxon>Gammaproteobacteria</taxon>
        <taxon>Pseudomonadales</taxon>
        <taxon>Pseudomonadaceae</taxon>
        <taxon>Halopseudomonas</taxon>
    </lineage>
</organism>
<dbReference type="Proteomes" id="UP000885703">
    <property type="component" value="Unassembled WGS sequence"/>
</dbReference>
<dbReference type="Gene3D" id="1.10.1400.10">
    <property type="match status" value="1"/>
</dbReference>
<evidence type="ECO:0000256" key="3">
    <source>
        <dbReference type="ARBA" id="ARBA00022729"/>
    </source>
</evidence>
<dbReference type="Pfam" id="PF01804">
    <property type="entry name" value="Penicil_amidase"/>
    <property type="match status" value="1"/>
</dbReference>
<feature type="transmembrane region" description="Helical" evidence="10">
    <location>
        <begin position="57"/>
        <end position="80"/>
    </location>
</feature>
<feature type="binding site" evidence="8">
    <location>
        <position position="379"/>
    </location>
    <ligand>
        <name>Ca(2+)</name>
        <dbReference type="ChEBI" id="CHEBI:29108"/>
    </ligand>
</feature>
<dbReference type="Gene3D" id="2.30.120.10">
    <property type="match status" value="1"/>
</dbReference>
<comment type="subcellular location">
    <subcellularLocation>
        <location evidence="1">Periplasm</location>
    </subcellularLocation>
</comment>
<comment type="caution">
    <text evidence="11">The sequence shown here is derived from an EMBL/GenBank/DDBJ whole genome shotgun (WGS) entry which is preliminary data.</text>
</comment>
<evidence type="ECO:0000256" key="9">
    <source>
        <dbReference type="SAM" id="MobiDB-lite"/>
    </source>
</evidence>
<comment type="cofactor">
    <cofactor evidence="8">
        <name>Ca(2+)</name>
        <dbReference type="ChEBI" id="CHEBI:29108"/>
    </cofactor>
    <text evidence="8">Binds 1 Ca(2+) ion per dimer.</text>
</comment>
<evidence type="ECO:0000256" key="4">
    <source>
        <dbReference type="ARBA" id="ARBA00022764"/>
    </source>
</evidence>
<protein>
    <submittedName>
        <fullName evidence="11">Penicillin acylase family protein</fullName>
    </submittedName>
</protein>
<evidence type="ECO:0000256" key="6">
    <source>
        <dbReference type="ARBA" id="ARBA00023145"/>
    </source>
</evidence>
<keyword evidence="4" id="KW-0574">Periplasm</keyword>
<feature type="active site" description="Nucleophile" evidence="7">
    <location>
        <position position="304"/>
    </location>
</feature>
<dbReference type="InterPro" id="IPR043147">
    <property type="entry name" value="Penicillin_amidase_A-knob"/>
</dbReference>
<dbReference type="GO" id="GO:0016811">
    <property type="term" value="F:hydrolase activity, acting on carbon-nitrogen (but not peptide) bonds, in linear amides"/>
    <property type="evidence" value="ECO:0007669"/>
    <property type="project" value="InterPro"/>
</dbReference>
<keyword evidence="8" id="KW-0106">Calcium</keyword>
<feature type="binding site" evidence="8">
    <location>
        <position position="376"/>
    </location>
    <ligand>
        <name>Ca(2+)</name>
        <dbReference type="ChEBI" id="CHEBI:29108"/>
    </ligand>
</feature>
<sequence length="859" mass="95982">MGITSGPATAQNQRNALPHNACSPVTIIVIDAGYLSQHHAGIISIYTRPPVTNRRKLLVKTFLVLLVLCAIIAGVAWWTLYTAQVKRSGNLDLHRLDQPVAVFYDAWGVPHIDAQNDQDAYRTLGYLHAQDRLFQMDVLRRIGAGRLSELFGQDSFETDRFFRTLGISRYARDYAERMKSQADSPHVQLVKAYQDGINQYIEDGGVPAEYRLLLTKPDYFSLEDIGHVMGYMAYSFAEAFKTDALVDHVRGTLGDRHAKDLVPGSPDSQVPRPQTGQTASLLEPLLTELAKVERTLPAGQFLGSNAWVLNASRSQSGAPMLANDPHIGFSAPAVWYEAHIRTPEHEVYGHFLAGLPFALLGQTRRHAWGLTMLMNDEVDFYRERVNPDNPDQVWAAGRWQALQIHEEVIKIRGQEDRLVKMRSSRHGPIINDQPGSFDHSPDSPPVSLFWTFLDPENDSVGAFYGFARAKSLEEFESAAAQHWSPGLNLVYADVEDNIAMWAIGRLKRWPNSNNSFALLSGSSERDNFRGYQPFSMNPRVVNPDDGQIFSANNPYGDGNPRRVLPGYYAPADRASRIAELLGAQQTPDLSYFKSMQLDTARPQALTMIRDAQPLFSDELVRSDLRAPAARAAELLSQWDGSFDQTSVGATIYQRWHGHLMHALFADELGPRYAFFVNTHMAEKSLASLYWKPASPWWDNREQPSLDGRQLAIEHAWVSTVESLVDQLGVDVDDWTWSRVASLEHRHPLAGKLPLASHLSTKPVAIDGTRESLNSMSFNLGGPVYDVTAGPSTRRLIDLADLNGAFGISPMGQSGNPFDVHYDDQADLFNQGRYRTHLFDWLSIEALPGQLKVRPAGSNR</sequence>
<dbReference type="GO" id="GO:0017000">
    <property type="term" value="P:antibiotic biosynthetic process"/>
    <property type="evidence" value="ECO:0007669"/>
    <property type="project" value="InterPro"/>
</dbReference>
<keyword evidence="5" id="KW-0378">Hydrolase</keyword>
<gene>
    <name evidence="11" type="ORF">ENH64_12030</name>
</gene>
<accession>A0A7V1BQR6</accession>
<keyword evidence="10" id="KW-0812">Transmembrane</keyword>
<dbReference type="Gene3D" id="3.60.20.10">
    <property type="entry name" value="Glutamine Phosphoribosylpyrophosphate, subunit 1, domain 1"/>
    <property type="match status" value="1"/>
</dbReference>
<evidence type="ECO:0000256" key="10">
    <source>
        <dbReference type="SAM" id="Phobius"/>
    </source>
</evidence>
<reference evidence="11" key="1">
    <citation type="journal article" date="2020" name="mSystems">
        <title>Genome- and Community-Level Interaction Insights into Carbon Utilization and Element Cycling Functions of Hydrothermarchaeota in Hydrothermal Sediment.</title>
        <authorList>
            <person name="Zhou Z."/>
            <person name="Liu Y."/>
            <person name="Xu W."/>
            <person name="Pan J."/>
            <person name="Luo Z.H."/>
            <person name="Li M."/>
        </authorList>
    </citation>
    <scope>NUCLEOTIDE SEQUENCE [LARGE SCALE GENOMIC DNA]</scope>
    <source>
        <strain evidence="11">HyVt-324</strain>
    </source>
</reference>
<evidence type="ECO:0000256" key="8">
    <source>
        <dbReference type="PIRSR" id="PIRSR001227-2"/>
    </source>
</evidence>
<dbReference type="GO" id="GO:0046872">
    <property type="term" value="F:metal ion binding"/>
    <property type="evidence" value="ECO:0007669"/>
    <property type="project" value="UniProtKB-KW"/>
</dbReference>
<dbReference type="Gene3D" id="1.10.439.10">
    <property type="entry name" value="Penicillin Amidohydrolase, domain 1"/>
    <property type="match status" value="1"/>
</dbReference>
<evidence type="ECO:0000256" key="1">
    <source>
        <dbReference type="ARBA" id="ARBA00004418"/>
    </source>
</evidence>
<dbReference type="AlphaFoldDB" id="A0A7V1BQR6"/>
<dbReference type="PIRSF" id="PIRSF001227">
    <property type="entry name" value="Pen_acylase"/>
    <property type="match status" value="1"/>
</dbReference>
<proteinExistence type="inferred from homology"/>
<dbReference type="InterPro" id="IPR002692">
    <property type="entry name" value="S45"/>
</dbReference>
<evidence type="ECO:0000256" key="5">
    <source>
        <dbReference type="ARBA" id="ARBA00022801"/>
    </source>
</evidence>
<dbReference type="PANTHER" id="PTHR34218:SF5">
    <property type="entry name" value="PENICILLIN ACYLASE FAMILY PROTEIN"/>
    <property type="match status" value="1"/>
</dbReference>
<keyword evidence="3" id="KW-0732">Signal</keyword>
<dbReference type="CDD" id="cd03747">
    <property type="entry name" value="Ntn_PGA_like"/>
    <property type="match status" value="1"/>
</dbReference>
<dbReference type="InterPro" id="IPR014395">
    <property type="entry name" value="Pen/GL7ACA/AHL_acylase"/>
</dbReference>
<dbReference type="InterPro" id="IPR043146">
    <property type="entry name" value="Penicillin_amidase_N_B-knob"/>
</dbReference>
<feature type="binding site" evidence="8">
    <location>
        <position position="378"/>
    </location>
    <ligand>
        <name>Ca(2+)</name>
        <dbReference type="ChEBI" id="CHEBI:29108"/>
    </ligand>
</feature>
<dbReference type="InterPro" id="IPR023343">
    <property type="entry name" value="Penicillin_amidase_dom1"/>
</dbReference>
<dbReference type="GO" id="GO:0042597">
    <property type="term" value="C:periplasmic space"/>
    <property type="evidence" value="ECO:0007669"/>
    <property type="project" value="UniProtKB-SubCell"/>
</dbReference>
<dbReference type="EMBL" id="DRFO01000026">
    <property type="protein sequence ID" value="HDZ57185.1"/>
    <property type="molecule type" value="Genomic_DNA"/>
</dbReference>
<comment type="similarity">
    <text evidence="2">Belongs to the peptidase S45 family.</text>
</comment>
<evidence type="ECO:0000256" key="7">
    <source>
        <dbReference type="PIRSR" id="PIRSR001227-1"/>
    </source>
</evidence>
<evidence type="ECO:0000313" key="11">
    <source>
        <dbReference type="EMBL" id="HDZ57185.1"/>
    </source>
</evidence>
<keyword evidence="10" id="KW-1133">Transmembrane helix</keyword>
<name>A0A7V1BQR6_9GAMM</name>
<dbReference type="PANTHER" id="PTHR34218">
    <property type="entry name" value="PEPTIDASE S45 PENICILLIN AMIDASE"/>
    <property type="match status" value="1"/>
</dbReference>